<dbReference type="InterPro" id="IPR001015">
    <property type="entry name" value="Ferrochelatase"/>
</dbReference>
<name>T0ZEE9_9ZZZZ</name>
<dbReference type="SUPFAM" id="SSF53800">
    <property type="entry name" value="Chelatase"/>
    <property type="match status" value="1"/>
</dbReference>
<gene>
    <name evidence="1" type="ORF">B1B_14001</name>
</gene>
<organism evidence="1">
    <name type="scientific">mine drainage metagenome</name>
    <dbReference type="NCBI Taxonomy" id="410659"/>
    <lineage>
        <taxon>unclassified sequences</taxon>
        <taxon>metagenomes</taxon>
        <taxon>ecological metagenomes</taxon>
    </lineage>
</organism>
<dbReference type="Gene3D" id="3.40.50.1400">
    <property type="match status" value="2"/>
</dbReference>
<dbReference type="GO" id="GO:0004325">
    <property type="term" value="F:ferrochelatase activity"/>
    <property type="evidence" value="ECO:0007669"/>
    <property type="project" value="InterPro"/>
</dbReference>
<dbReference type="EMBL" id="AUZY01009237">
    <property type="protein sequence ID" value="EQD42602.1"/>
    <property type="molecule type" value="Genomic_DNA"/>
</dbReference>
<evidence type="ECO:0000313" key="1">
    <source>
        <dbReference type="EMBL" id="EQD42602.1"/>
    </source>
</evidence>
<sequence length="93" mass="10175">QTLEAMPHRGIKDVTVVCPGFAVDCLETLEEIDVENRAAFMRSGGERFEYVPALNARPEHSALLANLLARHCQGWTDVDLGLLPAAEPRDTSA</sequence>
<feature type="non-terminal residue" evidence="1">
    <location>
        <position position="1"/>
    </location>
</feature>
<dbReference type="Pfam" id="PF00762">
    <property type="entry name" value="Ferrochelatase"/>
    <property type="match status" value="1"/>
</dbReference>
<accession>T0ZEE9</accession>
<dbReference type="PANTHER" id="PTHR11108:SF1">
    <property type="entry name" value="FERROCHELATASE, MITOCHONDRIAL"/>
    <property type="match status" value="1"/>
</dbReference>
<reference evidence="1" key="2">
    <citation type="journal article" date="2014" name="ISME J.">
        <title>Microbial stratification in low pH oxic and suboxic macroscopic growths along an acid mine drainage.</title>
        <authorList>
            <person name="Mendez-Garcia C."/>
            <person name="Mesa V."/>
            <person name="Sprenger R.R."/>
            <person name="Richter M."/>
            <person name="Diez M.S."/>
            <person name="Solano J."/>
            <person name="Bargiela R."/>
            <person name="Golyshina O.V."/>
            <person name="Manteca A."/>
            <person name="Ramos J.L."/>
            <person name="Gallego J.R."/>
            <person name="Llorente I."/>
            <person name="Martins Dos Santos V.A."/>
            <person name="Jensen O.N."/>
            <person name="Pelaez A.I."/>
            <person name="Sanchez J."/>
            <person name="Ferrer M."/>
        </authorList>
    </citation>
    <scope>NUCLEOTIDE SEQUENCE</scope>
</reference>
<comment type="caution">
    <text evidence="1">The sequence shown here is derived from an EMBL/GenBank/DDBJ whole genome shotgun (WGS) entry which is preliminary data.</text>
</comment>
<dbReference type="PANTHER" id="PTHR11108">
    <property type="entry name" value="FERROCHELATASE"/>
    <property type="match status" value="1"/>
</dbReference>
<protein>
    <submittedName>
        <fullName evidence="1">Ferrochelatase</fullName>
    </submittedName>
</protein>
<dbReference type="AlphaFoldDB" id="T0ZEE9"/>
<reference evidence="1" key="1">
    <citation type="submission" date="2013-08" db="EMBL/GenBank/DDBJ databases">
        <authorList>
            <person name="Mendez C."/>
            <person name="Richter M."/>
            <person name="Ferrer M."/>
            <person name="Sanchez J."/>
        </authorList>
    </citation>
    <scope>NUCLEOTIDE SEQUENCE</scope>
</reference>
<proteinExistence type="predicted"/>
<dbReference type="GO" id="GO:0006783">
    <property type="term" value="P:heme biosynthetic process"/>
    <property type="evidence" value="ECO:0007669"/>
    <property type="project" value="InterPro"/>
</dbReference>